<evidence type="ECO:0000313" key="1">
    <source>
        <dbReference type="Ensembl" id="ENSORLP00000041238.1"/>
    </source>
</evidence>
<reference evidence="1 2" key="1">
    <citation type="journal article" date="2007" name="Nature">
        <title>The medaka draft genome and insights into vertebrate genome evolution.</title>
        <authorList>
            <person name="Kasahara M."/>
            <person name="Naruse K."/>
            <person name="Sasaki S."/>
            <person name="Nakatani Y."/>
            <person name="Qu W."/>
            <person name="Ahsan B."/>
            <person name="Yamada T."/>
            <person name="Nagayasu Y."/>
            <person name="Doi K."/>
            <person name="Kasai Y."/>
            <person name="Jindo T."/>
            <person name="Kobayashi D."/>
            <person name="Shimada A."/>
            <person name="Toyoda A."/>
            <person name="Kuroki Y."/>
            <person name="Fujiyama A."/>
            <person name="Sasaki T."/>
            <person name="Shimizu A."/>
            <person name="Asakawa S."/>
            <person name="Shimizu N."/>
            <person name="Hashimoto S."/>
            <person name="Yang J."/>
            <person name="Lee Y."/>
            <person name="Matsushima K."/>
            <person name="Sugano S."/>
            <person name="Sakaizumi M."/>
            <person name="Narita T."/>
            <person name="Ohishi K."/>
            <person name="Haga S."/>
            <person name="Ohta F."/>
            <person name="Nomoto H."/>
            <person name="Nogata K."/>
            <person name="Morishita T."/>
            <person name="Endo T."/>
            <person name="Shin-I T."/>
            <person name="Takeda H."/>
            <person name="Morishita S."/>
            <person name="Kohara Y."/>
        </authorList>
    </citation>
    <scope>NUCLEOTIDE SEQUENCE [LARGE SCALE GENOMIC DNA]</scope>
    <source>
        <strain evidence="1 2">Hd-rR</strain>
    </source>
</reference>
<keyword evidence="2" id="KW-1185">Reference proteome</keyword>
<dbReference type="InParanoid" id="A0A3B3IBN0"/>
<dbReference type="GeneTree" id="ENSGT01010000225930"/>
<evidence type="ECO:0000313" key="2">
    <source>
        <dbReference type="Proteomes" id="UP000001038"/>
    </source>
</evidence>
<dbReference type="AlphaFoldDB" id="A0A3B3IBN0"/>
<sequence length="227" mass="24098">MGQSWGCENVCMCLVSSVRASLIKLGLRASWSPGLLVAGPPGRRASWSPGLLVAGPPGRRGSWSPGLLVAGAPGRRGSWSPGLLVAGAPGRRGSWSPGLLVAGAPGRRGSWSPGLLVAGAPGRRGSWSPGLLVAGAPGRLICSLSLLHEIFLSSLLVCLMLRCQKRHRRKGSTFFLRGKNKTRGPDYNHCLIENIIRFRRPEQACPALHSCLVSLCRSSCEPTYVTM</sequence>
<dbReference type="Bgee" id="ENSORLG00000025338">
    <property type="expression patterns" value="Expressed in muscle tissue and 14 other cell types or tissues"/>
</dbReference>
<accession>A0A3B3IBN0</accession>
<reference evidence="1" key="3">
    <citation type="submission" date="2025-09" db="UniProtKB">
        <authorList>
            <consortium name="Ensembl"/>
        </authorList>
    </citation>
    <scope>IDENTIFICATION</scope>
    <source>
        <strain evidence="1">Hd-rR</strain>
    </source>
</reference>
<dbReference type="Ensembl" id="ENSORLT00000029756.1">
    <property type="protein sequence ID" value="ENSORLP00000041238.1"/>
    <property type="gene ID" value="ENSORLG00000025338.1"/>
</dbReference>
<organism evidence="1 2">
    <name type="scientific">Oryzias latipes</name>
    <name type="common">Japanese rice fish</name>
    <name type="synonym">Japanese killifish</name>
    <dbReference type="NCBI Taxonomy" id="8090"/>
    <lineage>
        <taxon>Eukaryota</taxon>
        <taxon>Metazoa</taxon>
        <taxon>Chordata</taxon>
        <taxon>Craniata</taxon>
        <taxon>Vertebrata</taxon>
        <taxon>Euteleostomi</taxon>
        <taxon>Actinopterygii</taxon>
        <taxon>Neopterygii</taxon>
        <taxon>Teleostei</taxon>
        <taxon>Neoteleostei</taxon>
        <taxon>Acanthomorphata</taxon>
        <taxon>Ovalentaria</taxon>
        <taxon>Atherinomorphae</taxon>
        <taxon>Beloniformes</taxon>
        <taxon>Adrianichthyidae</taxon>
        <taxon>Oryziinae</taxon>
        <taxon>Oryzias</taxon>
    </lineage>
</organism>
<proteinExistence type="predicted"/>
<protein>
    <submittedName>
        <fullName evidence="1">Uncharacterized protein</fullName>
    </submittedName>
</protein>
<reference evidence="1" key="2">
    <citation type="submission" date="2025-08" db="UniProtKB">
        <authorList>
            <consortium name="Ensembl"/>
        </authorList>
    </citation>
    <scope>IDENTIFICATION</scope>
    <source>
        <strain evidence="1">Hd-rR</strain>
    </source>
</reference>
<name>A0A3B3IBN0_ORYLA</name>
<dbReference type="Proteomes" id="UP000001038">
    <property type="component" value="Chromosome 9"/>
</dbReference>